<evidence type="ECO:0000313" key="4">
    <source>
        <dbReference type="Proteomes" id="UP000185093"/>
    </source>
</evidence>
<gene>
    <name evidence="3" type="ORF">SAMN05444368_0776</name>
</gene>
<sequence>MNASDLFDKKYVFFGGKGGTGKTTCAAAFSLKASRMGKKLLLVSTDPAHSLSDIFDKRIGPKGAQLAEKLFALEIDPEAESKKYMEGIKRQLSGVVSNVVVEALQKQIDAAYMSPGSEEAAIFDKFIEIMEQAEDSFDIVVFDTAPTGHTLRLLSLPKLLDLWMDSLIEKRKKALKLLERASGTKSDDPILRILQKRKDMFEKAWEVLSDRDKTAFVFVVTPERLPIFETERALKYLENSGISVAGIVVNGIIPSEVDGTFMEKRRELQKKYLREIREKFGDKVLAEIELLDNDVWGLDGLCTIADMLVLQK</sequence>
<feature type="domain" description="ArsA/GET3 Anion-transporting ATPase-like" evidence="2">
    <location>
        <begin position="10"/>
        <end position="309"/>
    </location>
</feature>
<evidence type="ECO:0000256" key="1">
    <source>
        <dbReference type="ARBA" id="ARBA00011040"/>
    </source>
</evidence>
<dbReference type="Gene3D" id="3.40.50.300">
    <property type="entry name" value="P-loop containing nucleotide triphosphate hydrolases"/>
    <property type="match status" value="1"/>
</dbReference>
<comment type="caution">
    <text evidence="3">The sequence shown here is derived from an EMBL/GenBank/DDBJ whole genome shotgun (WGS) entry which is preliminary data.</text>
</comment>
<accession>A0ABY1JCH6</accession>
<dbReference type="CDD" id="cd02035">
    <property type="entry name" value="ArsA"/>
    <property type="match status" value="1"/>
</dbReference>
<name>A0ABY1JCH6_9BACT</name>
<organism evidence="3 4">
    <name type="scientific">Acetomicrobium flavidum</name>
    <dbReference type="NCBI Taxonomy" id="49896"/>
    <lineage>
        <taxon>Bacteria</taxon>
        <taxon>Thermotogati</taxon>
        <taxon>Synergistota</taxon>
        <taxon>Synergistia</taxon>
        <taxon>Synergistales</taxon>
        <taxon>Acetomicrobiaceae</taxon>
        <taxon>Acetomicrobium</taxon>
    </lineage>
</organism>
<keyword evidence="3" id="KW-0067">ATP-binding</keyword>
<comment type="similarity">
    <text evidence="1">Belongs to the arsA ATPase family.</text>
</comment>
<dbReference type="RefSeq" id="WP_074199326.1">
    <property type="nucleotide sequence ID" value="NZ_FSQZ01000001.1"/>
</dbReference>
<dbReference type="InterPro" id="IPR025723">
    <property type="entry name" value="ArsA/GET3_ATPase-like"/>
</dbReference>
<dbReference type="PANTHER" id="PTHR10803:SF3">
    <property type="entry name" value="ATPASE GET3"/>
    <property type="match status" value="1"/>
</dbReference>
<evidence type="ECO:0000313" key="3">
    <source>
        <dbReference type="EMBL" id="SIN65541.1"/>
    </source>
</evidence>
<evidence type="ECO:0000259" key="2">
    <source>
        <dbReference type="Pfam" id="PF02374"/>
    </source>
</evidence>
<dbReference type="InterPro" id="IPR027417">
    <property type="entry name" value="P-loop_NTPase"/>
</dbReference>
<dbReference type="SUPFAM" id="SSF52540">
    <property type="entry name" value="P-loop containing nucleoside triphosphate hydrolases"/>
    <property type="match status" value="1"/>
</dbReference>
<protein>
    <submittedName>
        <fullName evidence="3">Arsenite efflux ATP-binding protein ArsA</fullName>
    </submittedName>
</protein>
<dbReference type="EMBL" id="FSQZ01000001">
    <property type="protein sequence ID" value="SIN65541.1"/>
    <property type="molecule type" value="Genomic_DNA"/>
</dbReference>
<dbReference type="PANTHER" id="PTHR10803">
    <property type="entry name" value="ARSENICAL PUMP-DRIVING ATPASE ARSENITE-TRANSLOCATING ATPASE"/>
    <property type="match status" value="1"/>
</dbReference>
<reference evidence="3 4" key="1">
    <citation type="submission" date="2016-11" db="EMBL/GenBank/DDBJ databases">
        <authorList>
            <person name="Varghese N."/>
            <person name="Submissions S."/>
        </authorList>
    </citation>
    <scope>NUCLEOTIDE SEQUENCE [LARGE SCALE GENOMIC DNA]</scope>
    <source>
        <strain evidence="3 4">DSM 20664</strain>
    </source>
</reference>
<dbReference type="Pfam" id="PF02374">
    <property type="entry name" value="ArsA_ATPase"/>
    <property type="match status" value="1"/>
</dbReference>
<keyword evidence="3" id="KW-0547">Nucleotide-binding</keyword>
<dbReference type="GO" id="GO:0005524">
    <property type="term" value="F:ATP binding"/>
    <property type="evidence" value="ECO:0007669"/>
    <property type="project" value="UniProtKB-KW"/>
</dbReference>
<keyword evidence="4" id="KW-1185">Reference proteome</keyword>
<proteinExistence type="inferred from homology"/>
<dbReference type="InterPro" id="IPR016300">
    <property type="entry name" value="ATPase_ArsA/GET3"/>
</dbReference>
<dbReference type="NCBIfam" id="TIGR00345">
    <property type="entry name" value="GET3_arsA_TRC40"/>
    <property type="match status" value="1"/>
</dbReference>
<dbReference type="Proteomes" id="UP000185093">
    <property type="component" value="Unassembled WGS sequence"/>
</dbReference>